<evidence type="ECO:0000313" key="3">
    <source>
        <dbReference type="EMBL" id="SLN34831.1"/>
    </source>
</evidence>
<dbReference type="InterPro" id="IPR046273">
    <property type="entry name" value="DUF6306"/>
</dbReference>
<evidence type="ECO:0000259" key="2">
    <source>
        <dbReference type="Pfam" id="PF19825"/>
    </source>
</evidence>
<feature type="domain" description="DUF6306" evidence="2">
    <location>
        <begin position="34"/>
        <end position="161"/>
    </location>
</feature>
<keyword evidence="4" id="KW-1185">Reference proteome</keyword>
<evidence type="ECO:0000313" key="4">
    <source>
        <dbReference type="Proteomes" id="UP000193200"/>
    </source>
</evidence>
<evidence type="ECO:0000256" key="1">
    <source>
        <dbReference type="SAM" id="MobiDB-lite"/>
    </source>
</evidence>
<sequence>MANEEAGNRNEGASPPCAMAEAPPDYMGYLPPAELAVALNELLEAERAGARTLAAWLRDDTWPATARATLEAARDDEARYCALLTDFVGRLGAEPSKATGSFLEKALRRETPDERLAFLNRGQDWVAKRLGELLPRIADDAIHAGLREMRDRHVNNIAAAEALIG</sequence>
<dbReference type="OrthoDB" id="9778912at2"/>
<gene>
    <name evidence="3" type="ORF">OCH7691_01369</name>
</gene>
<reference evidence="3 4" key="1">
    <citation type="submission" date="2017-03" db="EMBL/GenBank/DDBJ databases">
        <authorList>
            <person name="Afonso C.L."/>
            <person name="Miller P.J."/>
            <person name="Scott M.A."/>
            <person name="Spackman E."/>
            <person name="Goraichik I."/>
            <person name="Dimitrov K.M."/>
            <person name="Suarez D.L."/>
            <person name="Swayne D.E."/>
        </authorList>
    </citation>
    <scope>NUCLEOTIDE SEQUENCE [LARGE SCALE GENOMIC DNA]</scope>
    <source>
        <strain evidence="3 4">CECT 7691</strain>
    </source>
</reference>
<accession>A0A1Y5S9G1</accession>
<protein>
    <recommendedName>
        <fullName evidence="2">DUF6306 domain-containing protein</fullName>
    </recommendedName>
</protein>
<dbReference type="EMBL" id="FWFR01000001">
    <property type="protein sequence ID" value="SLN34831.1"/>
    <property type="molecule type" value="Genomic_DNA"/>
</dbReference>
<dbReference type="AlphaFoldDB" id="A0A1Y5S9G1"/>
<dbReference type="Pfam" id="PF19825">
    <property type="entry name" value="DUF6306"/>
    <property type="match status" value="1"/>
</dbReference>
<dbReference type="Proteomes" id="UP000193200">
    <property type="component" value="Unassembled WGS sequence"/>
</dbReference>
<organism evidence="3 4">
    <name type="scientific">Oceanibacterium hippocampi</name>
    <dbReference type="NCBI Taxonomy" id="745714"/>
    <lineage>
        <taxon>Bacteria</taxon>
        <taxon>Pseudomonadati</taxon>
        <taxon>Pseudomonadota</taxon>
        <taxon>Alphaproteobacteria</taxon>
        <taxon>Sneathiellales</taxon>
        <taxon>Sneathiellaceae</taxon>
        <taxon>Oceanibacterium</taxon>
    </lineage>
</organism>
<name>A0A1Y5S9G1_9PROT</name>
<feature type="region of interest" description="Disordered" evidence="1">
    <location>
        <begin position="1"/>
        <end position="21"/>
    </location>
</feature>
<proteinExistence type="predicted"/>
<dbReference type="InParanoid" id="A0A1Y5S9G1"/>
<dbReference type="RefSeq" id="WP_085882590.1">
    <property type="nucleotide sequence ID" value="NZ_FWFR01000001.1"/>
</dbReference>